<name>A0A397SQS5_9GLOM</name>
<gene>
    <name evidence="1" type="ORF">C1645_826214</name>
</gene>
<protein>
    <recommendedName>
        <fullName evidence="3">BACK domain-containing protein</fullName>
    </recommendedName>
</protein>
<dbReference type="AlphaFoldDB" id="A0A397SQS5"/>
<dbReference type="OrthoDB" id="19132at2759"/>
<dbReference type="Gene3D" id="1.25.40.420">
    <property type="match status" value="1"/>
</dbReference>
<proteinExistence type="predicted"/>
<reference evidence="1 2" key="1">
    <citation type="submission" date="2018-06" db="EMBL/GenBank/DDBJ databases">
        <title>Comparative genomics reveals the genomic features of Rhizophagus irregularis, R. cerebriforme, R. diaphanum and Gigaspora rosea, and their symbiotic lifestyle signature.</title>
        <authorList>
            <person name="Morin E."/>
            <person name="San Clemente H."/>
            <person name="Chen E.C.H."/>
            <person name="De La Providencia I."/>
            <person name="Hainaut M."/>
            <person name="Kuo A."/>
            <person name="Kohler A."/>
            <person name="Murat C."/>
            <person name="Tang N."/>
            <person name="Roy S."/>
            <person name="Loubradou J."/>
            <person name="Henrissat B."/>
            <person name="Grigoriev I.V."/>
            <person name="Corradi N."/>
            <person name="Roux C."/>
            <person name="Martin F.M."/>
        </authorList>
    </citation>
    <scope>NUCLEOTIDE SEQUENCE [LARGE SCALE GENOMIC DNA]</scope>
    <source>
        <strain evidence="1 2">DAOM 227022</strain>
    </source>
</reference>
<organism evidence="1 2">
    <name type="scientific">Glomus cerebriforme</name>
    <dbReference type="NCBI Taxonomy" id="658196"/>
    <lineage>
        <taxon>Eukaryota</taxon>
        <taxon>Fungi</taxon>
        <taxon>Fungi incertae sedis</taxon>
        <taxon>Mucoromycota</taxon>
        <taxon>Glomeromycotina</taxon>
        <taxon>Glomeromycetes</taxon>
        <taxon>Glomerales</taxon>
        <taxon>Glomeraceae</taxon>
        <taxon>Glomus</taxon>
    </lineage>
</organism>
<accession>A0A397SQS5</accession>
<dbReference type="EMBL" id="QKYT01000259">
    <property type="protein sequence ID" value="RIA88530.1"/>
    <property type="molecule type" value="Genomic_DNA"/>
</dbReference>
<sequence length="107" mass="13108">MEFCLEKICENPKILFDSKNFINLKAPLLELLLKWDKLNMEEIKIWNNLLKWCFNQQNVMNDHDIEPTDFFYKVYCYKDILLQDLVHYLLEFHIIPNLKLVYHLQES</sequence>
<evidence type="ECO:0000313" key="1">
    <source>
        <dbReference type="EMBL" id="RIA88530.1"/>
    </source>
</evidence>
<dbReference type="Proteomes" id="UP000265703">
    <property type="component" value="Unassembled WGS sequence"/>
</dbReference>
<evidence type="ECO:0000313" key="2">
    <source>
        <dbReference type="Proteomes" id="UP000265703"/>
    </source>
</evidence>
<keyword evidence="2" id="KW-1185">Reference proteome</keyword>
<comment type="caution">
    <text evidence="1">The sequence shown here is derived from an EMBL/GenBank/DDBJ whole genome shotgun (WGS) entry which is preliminary data.</text>
</comment>
<evidence type="ECO:0008006" key="3">
    <source>
        <dbReference type="Google" id="ProtNLM"/>
    </source>
</evidence>